<organism evidence="3 4">
    <name type="scientific">Mucuna pruriens</name>
    <name type="common">Velvet bean</name>
    <name type="synonym">Dolichos pruriens</name>
    <dbReference type="NCBI Taxonomy" id="157652"/>
    <lineage>
        <taxon>Eukaryota</taxon>
        <taxon>Viridiplantae</taxon>
        <taxon>Streptophyta</taxon>
        <taxon>Embryophyta</taxon>
        <taxon>Tracheophyta</taxon>
        <taxon>Spermatophyta</taxon>
        <taxon>Magnoliopsida</taxon>
        <taxon>eudicotyledons</taxon>
        <taxon>Gunneridae</taxon>
        <taxon>Pentapetalae</taxon>
        <taxon>rosids</taxon>
        <taxon>fabids</taxon>
        <taxon>Fabales</taxon>
        <taxon>Fabaceae</taxon>
        <taxon>Papilionoideae</taxon>
        <taxon>50 kb inversion clade</taxon>
        <taxon>NPAAA clade</taxon>
        <taxon>indigoferoid/millettioid clade</taxon>
        <taxon>Phaseoleae</taxon>
        <taxon>Mucuna</taxon>
    </lineage>
</organism>
<protein>
    <recommendedName>
        <fullName evidence="2">Reverse transcriptase Ty1/copia-type domain-containing protein</fullName>
    </recommendedName>
</protein>
<dbReference type="InterPro" id="IPR036397">
    <property type="entry name" value="RNaseH_sf"/>
</dbReference>
<evidence type="ECO:0000313" key="4">
    <source>
        <dbReference type="Proteomes" id="UP000257109"/>
    </source>
</evidence>
<feature type="non-terminal residue" evidence="3">
    <location>
        <position position="1"/>
    </location>
</feature>
<comment type="caution">
    <text evidence="3">The sequence shown here is derived from an EMBL/GenBank/DDBJ whole genome shotgun (WGS) entry which is preliminary data.</text>
</comment>
<dbReference type="GO" id="GO:0003676">
    <property type="term" value="F:nucleic acid binding"/>
    <property type="evidence" value="ECO:0007669"/>
    <property type="project" value="InterPro"/>
</dbReference>
<keyword evidence="1" id="KW-0472">Membrane</keyword>
<keyword evidence="1" id="KW-0812">Transmembrane</keyword>
<evidence type="ECO:0000259" key="2">
    <source>
        <dbReference type="Pfam" id="PF07727"/>
    </source>
</evidence>
<name>A0A371FIV5_MUCPR</name>
<proteinExistence type="predicted"/>
<keyword evidence="1" id="KW-1133">Transmembrane helix</keyword>
<dbReference type="InterPro" id="IPR013103">
    <property type="entry name" value="RVT_2"/>
</dbReference>
<feature type="transmembrane region" description="Helical" evidence="1">
    <location>
        <begin position="156"/>
        <end position="179"/>
    </location>
</feature>
<dbReference type="Gene3D" id="3.30.420.10">
    <property type="entry name" value="Ribonuclease H-like superfamily/Ribonuclease H"/>
    <property type="match status" value="1"/>
</dbReference>
<gene>
    <name evidence="3" type="ORF">CR513_41512</name>
</gene>
<dbReference type="InterPro" id="IPR012337">
    <property type="entry name" value="RNaseH-like_sf"/>
</dbReference>
<dbReference type="Proteomes" id="UP000257109">
    <property type="component" value="Unassembled WGS sequence"/>
</dbReference>
<dbReference type="STRING" id="157652.A0A371FIV5"/>
<dbReference type="EMBL" id="QJKJ01008922">
    <property type="protein sequence ID" value="RDX78239.1"/>
    <property type="molecule type" value="Genomic_DNA"/>
</dbReference>
<sequence>MDEVAPPYSPESNGVVERKNKNLKEIMNALLISSFVLDNLWGEALLITTTNEPKSEELRRSKRQRNETSYGDDFHTYLVEDDPMSFSEATSDSDLKLWEQAIRTEIDSIEKQYMETKEKNLLDLSLNPNGSIDKYKARLVAKGFTKKPDTNYFDTFILVIRISSIWVLIVLASIHKLVIHQIDVKIAFLNDDLEEEIYMTQLDGCVVSGQENKVCKLLKPLYGLKQAPK</sequence>
<accession>A0A371FIV5</accession>
<reference evidence="3" key="1">
    <citation type="submission" date="2018-05" db="EMBL/GenBank/DDBJ databases">
        <title>Draft genome of Mucuna pruriens seed.</title>
        <authorList>
            <person name="Nnadi N.E."/>
            <person name="Vos R."/>
            <person name="Hasami M.H."/>
            <person name="Devisetty U.K."/>
            <person name="Aguiy J.C."/>
        </authorList>
    </citation>
    <scope>NUCLEOTIDE SEQUENCE [LARGE SCALE GENOMIC DNA]</scope>
    <source>
        <strain evidence="3">JCA_2017</strain>
    </source>
</reference>
<dbReference type="AlphaFoldDB" id="A0A371FIV5"/>
<keyword evidence="4" id="KW-1185">Reference proteome</keyword>
<evidence type="ECO:0000256" key="1">
    <source>
        <dbReference type="SAM" id="Phobius"/>
    </source>
</evidence>
<dbReference type="SUPFAM" id="SSF53098">
    <property type="entry name" value="Ribonuclease H-like"/>
    <property type="match status" value="1"/>
</dbReference>
<dbReference type="OrthoDB" id="411615at2759"/>
<feature type="domain" description="Reverse transcriptase Ty1/copia-type" evidence="2">
    <location>
        <begin position="133"/>
        <end position="228"/>
    </location>
</feature>
<evidence type="ECO:0000313" key="3">
    <source>
        <dbReference type="EMBL" id="RDX78239.1"/>
    </source>
</evidence>
<dbReference type="Pfam" id="PF07727">
    <property type="entry name" value="RVT_2"/>
    <property type="match status" value="1"/>
</dbReference>